<reference evidence="1" key="1">
    <citation type="submission" date="2024-06" db="EMBL/GenBank/DDBJ databases">
        <title>Caulobacter inopinatus, sp. nov.</title>
        <authorList>
            <person name="Donachie S.P."/>
        </authorList>
    </citation>
    <scope>NUCLEOTIDE SEQUENCE</scope>
    <source>
        <strain evidence="1">73W</strain>
    </source>
</reference>
<sequence length="94" mass="10500">MQSQAVVQTEHASKYLTQLCKHWAHKFEVSFDPVLGRIVLPLGVCTLTATPAVLQIDLDAAEGAEIGRFEDVVADHVNRFAHREGELTFPWVRS</sequence>
<name>A0AB39KVV7_9CAUL</name>
<dbReference type="PIRSF" id="PIRSF028291">
    <property type="entry name" value="UCP028291"/>
    <property type="match status" value="1"/>
</dbReference>
<dbReference type="InterPro" id="IPR014543">
    <property type="entry name" value="UCP028291"/>
</dbReference>
<dbReference type="RefSeq" id="WP_369061405.1">
    <property type="nucleotide sequence ID" value="NZ_CP158375.1"/>
</dbReference>
<dbReference type="AlphaFoldDB" id="A0AB39KVV7"/>
<evidence type="ECO:0000313" key="1">
    <source>
        <dbReference type="EMBL" id="XDO97895.1"/>
    </source>
</evidence>
<gene>
    <name evidence="1" type="ORF">ABOZ73_05615</name>
</gene>
<accession>A0AB39KVV7</accession>
<protein>
    <submittedName>
        <fullName evidence="1">DUF2218 domain-containing protein</fullName>
    </submittedName>
</protein>
<dbReference type="Gene3D" id="3.30.310.50">
    <property type="entry name" value="Alpha-D-phosphohexomutase, C-terminal domain"/>
    <property type="match status" value="1"/>
</dbReference>
<organism evidence="1">
    <name type="scientific">Caulobacter sp. 73W</name>
    <dbReference type="NCBI Taxonomy" id="3161137"/>
    <lineage>
        <taxon>Bacteria</taxon>
        <taxon>Pseudomonadati</taxon>
        <taxon>Pseudomonadota</taxon>
        <taxon>Alphaproteobacteria</taxon>
        <taxon>Caulobacterales</taxon>
        <taxon>Caulobacteraceae</taxon>
        <taxon>Caulobacter</taxon>
    </lineage>
</organism>
<dbReference type="Pfam" id="PF09981">
    <property type="entry name" value="DUF2218"/>
    <property type="match status" value="1"/>
</dbReference>
<proteinExistence type="predicted"/>
<dbReference type="EMBL" id="CP158375">
    <property type="protein sequence ID" value="XDO97895.1"/>
    <property type="molecule type" value="Genomic_DNA"/>
</dbReference>